<evidence type="ECO:0000313" key="4">
    <source>
        <dbReference type="Proteomes" id="UP001569428"/>
    </source>
</evidence>
<evidence type="ECO:0000256" key="1">
    <source>
        <dbReference type="ARBA" id="ARBA00007169"/>
    </source>
</evidence>
<dbReference type="PANTHER" id="PTHR11487:SF0">
    <property type="entry name" value="S-ACYL FATTY ACID SYNTHASE THIOESTERASE, MEDIUM CHAIN"/>
    <property type="match status" value="1"/>
</dbReference>
<keyword evidence="4" id="KW-1185">Reference proteome</keyword>
<dbReference type="Proteomes" id="UP001569428">
    <property type="component" value="Unassembled WGS sequence"/>
</dbReference>
<dbReference type="RefSeq" id="WP_371841622.1">
    <property type="nucleotide sequence ID" value="NZ_JBGMEK010000142.1"/>
</dbReference>
<dbReference type="SUPFAM" id="SSF53474">
    <property type="entry name" value="alpha/beta-Hydrolases"/>
    <property type="match status" value="1"/>
</dbReference>
<gene>
    <name evidence="3" type="ORF">ACCI49_23250</name>
</gene>
<protein>
    <submittedName>
        <fullName evidence="3">Thioesterase II family protein</fullName>
    </submittedName>
</protein>
<dbReference type="Gene3D" id="3.40.50.1820">
    <property type="entry name" value="alpha/beta hydrolase"/>
    <property type="match status" value="1"/>
</dbReference>
<dbReference type="InterPro" id="IPR001031">
    <property type="entry name" value="Thioesterase"/>
</dbReference>
<proteinExistence type="inferred from homology"/>
<dbReference type="PANTHER" id="PTHR11487">
    <property type="entry name" value="THIOESTERASE"/>
    <property type="match status" value="1"/>
</dbReference>
<organism evidence="3 4">
    <name type="scientific">Microbulbifer epialgicus</name>
    <dbReference type="NCBI Taxonomy" id="393907"/>
    <lineage>
        <taxon>Bacteria</taxon>
        <taxon>Pseudomonadati</taxon>
        <taxon>Pseudomonadota</taxon>
        <taxon>Gammaproteobacteria</taxon>
        <taxon>Cellvibrionales</taxon>
        <taxon>Microbulbiferaceae</taxon>
        <taxon>Microbulbifer</taxon>
    </lineage>
</organism>
<name>A0ABV4P5Z6_9GAMM</name>
<comment type="similarity">
    <text evidence="1">Belongs to the thioesterase family.</text>
</comment>
<dbReference type="InterPro" id="IPR029058">
    <property type="entry name" value="AB_hydrolase_fold"/>
</dbReference>
<dbReference type="EMBL" id="JBGMEK010000142">
    <property type="protein sequence ID" value="MFA0813800.1"/>
    <property type="molecule type" value="Genomic_DNA"/>
</dbReference>
<sequence length="248" mass="28269">MSINDWVINLRSQVNPKLRVFCFPYAGGSASIYTKWAEYFPPEVEIVAVQPPGRASRVFEKPYTDMESLVNELFQKLVHSMDIPYIFFGHSLGSRVAFELLNKINEHDIHLPVHFIASGSNPPDVYNKKSEIYRLSDAQFMIELEKFQGTSDEALQSNELMNILLPGIKADFEIANKYVFESMVKHKCDLTVLGGTHDKDVDSQSLHNWSKFFSGSSKVEMIDGDHFFIDSNRLKVVNEVVKIVNEIS</sequence>
<reference evidence="3 4" key="1">
    <citation type="submission" date="2024-08" db="EMBL/GenBank/DDBJ databases">
        <authorList>
            <person name="Ishaq N."/>
        </authorList>
    </citation>
    <scope>NUCLEOTIDE SEQUENCE [LARGE SCALE GENOMIC DNA]</scope>
    <source>
        <strain evidence="3 4">DSM 18651</strain>
    </source>
</reference>
<evidence type="ECO:0000313" key="3">
    <source>
        <dbReference type="EMBL" id="MFA0813800.1"/>
    </source>
</evidence>
<feature type="domain" description="Thioesterase" evidence="2">
    <location>
        <begin position="19"/>
        <end position="240"/>
    </location>
</feature>
<dbReference type="Pfam" id="PF00975">
    <property type="entry name" value="Thioesterase"/>
    <property type="match status" value="1"/>
</dbReference>
<dbReference type="InterPro" id="IPR012223">
    <property type="entry name" value="TEII"/>
</dbReference>
<accession>A0ABV4P5Z6</accession>
<evidence type="ECO:0000259" key="2">
    <source>
        <dbReference type="Pfam" id="PF00975"/>
    </source>
</evidence>
<comment type="caution">
    <text evidence="3">The sequence shown here is derived from an EMBL/GenBank/DDBJ whole genome shotgun (WGS) entry which is preliminary data.</text>
</comment>